<dbReference type="PATRIC" id="fig|1502723.3.peg.5800"/>
<name>A0A0D8B8U0_9ACTN</name>
<dbReference type="Proteomes" id="UP000032545">
    <property type="component" value="Unassembled WGS sequence"/>
</dbReference>
<reference evidence="1 2" key="2">
    <citation type="journal article" date="2016" name="Genome Announc.">
        <title>Permanent Draft Genome Sequences for Two Variants of Frankia sp. Strain CpI1, the First Frankia Strain Isolated from Root Nodules of Comptonia peregrina.</title>
        <authorList>
            <person name="Oshone R."/>
            <person name="Hurst S.G.IV."/>
            <person name="Abebe-Akele F."/>
            <person name="Simpson S."/>
            <person name="Morris K."/>
            <person name="Thomas W.K."/>
            <person name="Tisa L.S."/>
        </authorList>
    </citation>
    <scope>NUCLEOTIDE SEQUENCE [LARGE SCALE GENOMIC DNA]</scope>
    <source>
        <strain evidence="2">CpI1-S</strain>
    </source>
</reference>
<gene>
    <name evidence="1" type="ORF">FF36_05387</name>
</gene>
<evidence type="ECO:0000313" key="2">
    <source>
        <dbReference type="Proteomes" id="UP000032545"/>
    </source>
</evidence>
<dbReference type="EMBL" id="JYFN01000063">
    <property type="protein sequence ID" value="KJE20329.1"/>
    <property type="molecule type" value="Genomic_DNA"/>
</dbReference>
<dbReference type="AlphaFoldDB" id="A0A0D8B8U0"/>
<evidence type="ECO:0000313" key="1">
    <source>
        <dbReference type="EMBL" id="KJE20329.1"/>
    </source>
</evidence>
<accession>A0A0D8B8U0</accession>
<reference evidence="2" key="1">
    <citation type="submission" date="2015-02" db="EMBL/GenBank/DDBJ databases">
        <title>Draft Genome of Frankia sp. CpI1-S.</title>
        <authorList>
            <person name="Oshone R.T."/>
            <person name="Ngom M."/>
            <person name="Ghodhbane-Gtari F."/>
            <person name="Gtari M."/>
            <person name="Morris K."/>
            <person name="Thomas K."/>
            <person name="Sen A."/>
            <person name="Tisa L.S."/>
        </authorList>
    </citation>
    <scope>NUCLEOTIDE SEQUENCE [LARGE SCALE GENOMIC DNA]</scope>
    <source>
        <strain evidence="2">CpI1-S</strain>
    </source>
</reference>
<comment type="caution">
    <text evidence="1">The sequence shown here is derived from an EMBL/GenBank/DDBJ whole genome shotgun (WGS) entry which is preliminary data.</text>
</comment>
<sequence>MVSTSALAALAAPCADGACSASGAGIVPVPPPVHRGIHIGRTAVLR</sequence>
<protein>
    <submittedName>
        <fullName evidence="1">Uncharacterized protein</fullName>
    </submittedName>
</protein>
<proteinExistence type="predicted"/>
<keyword evidence="2" id="KW-1185">Reference proteome</keyword>
<organism evidence="1 2">
    <name type="scientific">Frankia torreyi</name>
    <dbReference type="NCBI Taxonomy" id="1856"/>
    <lineage>
        <taxon>Bacteria</taxon>
        <taxon>Bacillati</taxon>
        <taxon>Actinomycetota</taxon>
        <taxon>Actinomycetes</taxon>
        <taxon>Frankiales</taxon>
        <taxon>Frankiaceae</taxon>
        <taxon>Frankia</taxon>
    </lineage>
</organism>